<dbReference type="Proteomes" id="UP000092691">
    <property type="component" value="Plasmid unnamed1"/>
</dbReference>
<reference evidence="1 2" key="1">
    <citation type="submission" date="2016-06" db="EMBL/GenBank/DDBJ databases">
        <title>Microsymbionts genomes from the relict species Vavilovia formosa.</title>
        <authorList>
            <person name="Chirak E."/>
            <person name="Kimeklis A."/>
            <person name="Andronov E."/>
        </authorList>
    </citation>
    <scope>NUCLEOTIDE SEQUENCE [LARGE SCALE GENOMIC DNA]</scope>
    <source>
        <strain evidence="1 2">Vaf10</strain>
        <plasmid evidence="2">Plasmid unnamed1</plasmid>
    </source>
</reference>
<dbReference type="RefSeq" id="WP_065283533.1">
    <property type="nucleotide sequence ID" value="NZ_CP016287.1"/>
</dbReference>
<protein>
    <recommendedName>
        <fullName evidence="3">DUF1579 domain-containing protein</fullName>
    </recommendedName>
</protein>
<accession>A0A1B1CJS3</accession>
<organism evidence="1 2">
    <name type="scientific">Rhizobium leguminosarum</name>
    <dbReference type="NCBI Taxonomy" id="384"/>
    <lineage>
        <taxon>Bacteria</taxon>
        <taxon>Pseudomonadati</taxon>
        <taxon>Pseudomonadota</taxon>
        <taxon>Alphaproteobacteria</taxon>
        <taxon>Hyphomicrobiales</taxon>
        <taxon>Rhizobiaceae</taxon>
        <taxon>Rhizobium/Agrobacterium group</taxon>
        <taxon>Rhizobium</taxon>
    </lineage>
</organism>
<name>A0A1B1CJS3_RHILE</name>
<geneLocation type="plasmid" evidence="1 2">
    <name>unnamed1</name>
</geneLocation>
<gene>
    <name evidence="1" type="ORF">BA011_26375</name>
</gene>
<keyword evidence="1" id="KW-0614">Plasmid</keyword>
<evidence type="ECO:0008006" key="3">
    <source>
        <dbReference type="Google" id="ProtNLM"/>
    </source>
</evidence>
<dbReference type="AlphaFoldDB" id="A0A1B1CJS3"/>
<evidence type="ECO:0000313" key="2">
    <source>
        <dbReference type="Proteomes" id="UP000092691"/>
    </source>
</evidence>
<dbReference type="OrthoDB" id="670612at2"/>
<evidence type="ECO:0000313" key="1">
    <source>
        <dbReference type="EMBL" id="ANP90007.1"/>
    </source>
</evidence>
<sequence>MSFQLQGRWTYRSYRNDAALVAGNEQKALQDIFGEGIFTLAVSNGKVTGALDMGSGYVLDLSGPVVPVSGGEVQIAFTIIGTGRSGTPTAGWEYDYHGTDAFTWPKGIDQVPAIVGSVLRAKPHNGSPAGYVASFIAIKRA</sequence>
<proteinExistence type="predicted"/>
<dbReference type="EMBL" id="CP016287">
    <property type="protein sequence ID" value="ANP90007.1"/>
    <property type="molecule type" value="Genomic_DNA"/>
</dbReference>